<keyword evidence="2" id="KW-0344">Guanine-nucleotide releasing factor</keyword>
<evidence type="ECO:0000259" key="5">
    <source>
        <dbReference type="PROSITE" id="PS50002"/>
    </source>
</evidence>
<evidence type="ECO:0000256" key="1">
    <source>
        <dbReference type="ARBA" id="ARBA00022443"/>
    </source>
</evidence>
<dbReference type="SUPFAM" id="SSF50729">
    <property type="entry name" value="PH domain-like"/>
    <property type="match status" value="1"/>
</dbReference>
<reference evidence="9" key="1">
    <citation type="submission" date="2021-06" db="EMBL/GenBank/DDBJ databases">
        <authorList>
            <consortium name="DOE Joint Genome Institute"/>
            <person name="Mondo S.J."/>
            <person name="Amses K.R."/>
            <person name="Simmons D.R."/>
            <person name="Longcore J.E."/>
            <person name="Seto K."/>
            <person name="Alves G.H."/>
            <person name="Bonds A.E."/>
            <person name="Quandt C.A."/>
            <person name="Davis W.J."/>
            <person name="Chang Y."/>
            <person name="Letcher P.M."/>
            <person name="Powell M.J."/>
            <person name="Kuo A."/>
            <person name="Labutti K."/>
            <person name="Pangilinan J."/>
            <person name="Andreopoulos W."/>
            <person name="Tritt A."/>
            <person name="Riley R."/>
            <person name="Hundley H."/>
            <person name="Johnson J."/>
            <person name="Lipzen A."/>
            <person name="Barry K."/>
            <person name="Berbee M.L."/>
            <person name="Buchler N.E."/>
            <person name="Grigoriev I.V."/>
            <person name="Spatafora J.W."/>
            <person name="Stajich J.E."/>
            <person name="James T.Y."/>
        </authorList>
    </citation>
    <scope>NUCLEOTIDE SEQUENCE</scope>
    <source>
        <strain evidence="9">AG</strain>
    </source>
</reference>
<dbReference type="RefSeq" id="XP_051440923.1">
    <property type="nucleotide sequence ID" value="XM_051591993.1"/>
</dbReference>
<dbReference type="SMART" id="SM00454">
    <property type="entry name" value="SAM"/>
    <property type="match status" value="1"/>
</dbReference>
<evidence type="ECO:0000313" key="10">
    <source>
        <dbReference type="Proteomes" id="UP001206595"/>
    </source>
</evidence>
<dbReference type="PROSITE" id="PS50003">
    <property type="entry name" value="PH_DOMAIN"/>
    <property type="match status" value="1"/>
</dbReference>
<dbReference type="InterPro" id="IPR001660">
    <property type="entry name" value="SAM"/>
</dbReference>
<dbReference type="InterPro" id="IPR036872">
    <property type="entry name" value="CH_dom_sf"/>
</dbReference>
<protein>
    <recommendedName>
        <fullName evidence="11">Polar growth protein</fullName>
    </recommendedName>
</protein>
<dbReference type="InterPro" id="IPR036028">
    <property type="entry name" value="SH3-like_dom_sf"/>
</dbReference>
<dbReference type="InterPro" id="IPR011993">
    <property type="entry name" value="PH-like_dom_sf"/>
</dbReference>
<feature type="region of interest" description="Disordered" evidence="4">
    <location>
        <begin position="648"/>
        <end position="690"/>
    </location>
</feature>
<feature type="domain" description="SAM" evidence="8">
    <location>
        <begin position="165"/>
        <end position="228"/>
    </location>
</feature>
<dbReference type="InterPro" id="IPR001715">
    <property type="entry name" value="CH_dom"/>
</dbReference>
<dbReference type="SUPFAM" id="SSF47576">
    <property type="entry name" value="Calponin-homology domain, CH-domain"/>
    <property type="match status" value="1"/>
</dbReference>
<feature type="domain" description="PH" evidence="6">
    <location>
        <begin position="512"/>
        <end position="608"/>
    </location>
</feature>
<dbReference type="GeneID" id="75917336"/>
<dbReference type="GO" id="GO:0005085">
    <property type="term" value="F:guanyl-nucleotide exchange factor activity"/>
    <property type="evidence" value="ECO:0007669"/>
    <property type="project" value="UniProtKB-KW"/>
</dbReference>
<organism evidence="9 10">
    <name type="scientific">Umbelopsis ramanniana AG</name>
    <dbReference type="NCBI Taxonomy" id="1314678"/>
    <lineage>
        <taxon>Eukaryota</taxon>
        <taxon>Fungi</taxon>
        <taxon>Fungi incertae sedis</taxon>
        <taxon>Mucoromycota</taxon>
        <taxon>Mucoromycotina</taxon>
        <taxon>Umbelopsidomycetes</taxon>
        <taxon>Umbelopsidales</taxon>
        <taxon>Umbelopsidaceae</taxon>
        <taxon>Umbelopsis</taxon>
    </lineage>
</organism>
<keyword evidence="1 3" id="KW-0728">SH3 domain</keyword>
<dbReference type="Proteomes" id="UP001206595">
    <property type="component" value="Unassembled WGS sequence"/>
</dbReference>
<evidence type="ECO:0000256" key="3">
    <source>
        <dbReference type="PROSITE-ProRule" id="PRU00192"/>
    </source>
</evidence>
<evidence type="ECO:0000259" key="6">
    <source>
        <dbReference type="PROSITE" id="PS50003"/>
    </source>
</evidence>
<dbReference type="CDD" id="cd00014">
    <property type="entry name" value="CH_SF"/>
    <property type="match status" value="1"/>
</dbReference>
<keyword evidence="10" id="KW-1185">Reference proteome</keyword>
<dbReference type="PROSITE" id="PS50021">
    <property type="entry name" value="CH"/>
    <property type="match status" value="1"/>
</dbReference>
<dbReference type="CDD" id="cd09535">
    <property type="entry name" value="SAM_BOI-like_fungal"/>
    <property type="match status" value="1"/>
</dbReference>
<feature type="region of interest" description="Disordered" evidence="4">
    <location>
        <begin position="229"/>
        <end position="282"/>
    </location>
</feature>
<dbReference type="Gene3D" id="1.10.418.10">
    <property type="entry name" value="Calponin-like domain"/>
    <property type="match status" value="1"/>
</dbReference>
<dbReference type="InterPro" id="IPR013761">
    <property type="entry name" value="SAM/pointed_sf"/>
</dbReference>
<dbReference type="InterPro" id="IPR001452">
    <property type="entry name" value="SH3_domain"/>
</dbReference>
<accession>A0AAD5E380</accession>
<dbReference type="Pfam" id="PF07647">
    <property type="entry name" value="SAM_2"/>
    <property type="match status" value="1"/>
</dbReference>
<dbReference type="PROSITE" id="PS50002">
    <property type="entry name" value="SH3"/>
    <property type="match status" value="1"/>
</dbReference>
<proteinExistence type="predicted"/>
<feature type="compositionally biased region" description="Polar residues" evidence="4">
    <location>
        <begin position="258"/>
        <end position="268"/>
    </location>
</feature>
<dbReference type="Pfam" id="PF00307">
    <property type="entry name" value="CH"/>
    <property type="match status" value="1"/>
</dbReference>
<feature type="region of interest" description="Disordered" evidence="4">
    <location>
        <begin position="876"/>
        <end position="919"/>
    </location>
</feature>
<reference evidence="9" key="2">
    <citation type="journal article" date="2022" name="Proc. Natl. Acad. Sci. U.S.A.">
        <title>Diploid-dominant life cycles characterize the early evolution of Fungi.</title>
        <authorList>
            <person name="Amses K.R."/>
            <person name="Simmons D.R."/>
            <person name="Longcore J.E."/>
            <person name="Mondo S.J."/>
            <person name="Seto K."/>
            <person name="Jeronimo G.H."/>
            <person name="Bonds A.E."/>
            <person name="Quandt C.A."/>
            <person name="Davis W.J."/>
            <person name="Chang Y."/>
            <person name="Federici B.A."/>
            <person name="Kuo A."/>
            <person name="LaButti K."/>
            <person name="Pangilinan J."/>
            <person name="Andreopoulos W."/>
            <person name="Tritt A."/>
            <person name="Riley R."/>
            <person name="Hundley H."/>
            <person name="Johnson J."/>
            <person name="Lipzen A."/>
            <person name="Barry K."/>
            <person name="Lang B.F."/>
            <person name="Cuomo C.A."/>
            <person name="Buchler N.E."/>
            <person name="Grigoriev I.V."/>
            <person name="Spatafora J.W."/>
            <person name="Stajich J.E."/>
            <person name="James T.Y."/>
        </authorList>
    </citation>
    <scope>NUCLEOTIDE SEQUENCE</scope>
    <source>
        <strain evidence="9">AG</strain>
    </source>
</reference>
<dbReference type="PRINTS" id="PR00452">
    <property type="entry name" value="SH3DOMAIN"/>
</dbReference>
<evidence type="ECO:0000313" key="9">
    <source>
        <dbReference type="EMBL" id="KAI8575919.1"/>
    </source>
</evidence>
<dbReference type="Gene3D" id="2.30.30.40">
    <property type="entry name" value="SH3 Domains"/>
    <property type="match status" value="1"/>
</dbReference>
<name>A0AAD5E380_UMBRA</name>
<evidence type="ECO:0000259" key="8">
    <source>
        <dbReference type="PROSITE" id="PS50105"/>
    </source>
</evidence>
<feature type="region of interest" description="Disordered" evidence="4">
    <location>
        <begin position="457"/>
        <end position="515"/>
    </location>
</feature>
<dbReference type="SUPFAM" id="SSF47769">
    <property type="entry name" value="SAM/Pointed domain"/>
    <property type="match status" value="1"/>
</dbReference>
<comment type="caution">
    <text evidence="9">The sequence shown here is derived from an EMBL/GenBank/DDBJ whole genome shotgun (WGS) entry which is preliminary data.</text>
</comment>
<feature type="region of interest" description="Disordered" evidence="4">
    <location>
        <begin position="314"/>
        <end position="426"/>
    </location>
</feature>
<evidence type="ECO:0000256" key="4">
    <source>
        <dbReference type="SAM" id="MobiDB-lite"/>
    </source>
</evidence>
<dbReference type="SUPFAM" id="SSF50044">
    <property type="entry name" value="SH3-domain"/>
    <property type="match status" value="1"/>
</dbReference>
<feature type="compositionally biased region" description="Low complexity" evidence="4">
    <location>
        <begin position="107"/>
        <end position="124"/>
    </location>
</feature>
<evidence type="ECO:0000256" key="2">
    <source>
        <dbReference type="ARBA" id="ARBA00022658"/>
    </source>
</evidence>
<dbReference type="FunFam" id="2.30.29.30:FF:000286">
    <property type="entry name" value="PH-protein kinase domain containing protein"/>
    <property type="match status" value="1"/>
</dbReference>
<evidence type="ECO:0008006" key="11">
    <source>
        <dbReference type="Google" id="ProtNLM"/>
    </source>
</evidence>
<dbReference type="SMART" id="SM00233">
    <property type="entry name" value="PH"/>
    <property type="match status" value="1"/>
</dbReference>
<dbReference type="Pfam" id="PF00018">
    <property type="entry name" value="SH3_1"/>
    <property type="match status" value="1"/>
</dbReference>
<dbReference type="CDD" id="cd00174">
    <property type="entry name" value="SH3"/>
    <property type="match status" value="1"/>
</dbReference>
<gene>
    <name evidence="9" type="ORF">K450DRAFT_259392</name>
</gene>
<feature type="domain" description="SH3" evidence="5">
    <location>
        <begin position="1"/>
        <end position="62"/>
    </location>
</feature>
<dbReference type="Pfam" id="PF00169">
    <property type="entry name" value="PH"/>
    <property type="match status" value="1"/>
</dbReference>
<feature type="compositionally biased region" description="Polar residues" evidence="4">
    <location>
        <begin position="680"/>
        <end position="690"/>
    </location>
</feature>
<dbReference type="EMBL" id="MU620966">
    <property type="protein sequence ID" value="KAI8575919.1"/>
    <property type="molecule type" value="Genomic_DNA"/>
</dbReference>
<feature type="compositionally biased region" description="Basic residues" evidence="4">
    <location>
        <begin position="125"/>
        <end position="135"/>
    </location>
</feature>
<dbReference type="PROSITE" id="PS50105">
    <property type="entry name" value="SAM_DOMAIN"/>
    <property type="match status" value="1"/>
</dbReference>
<sequence>MEVVYAIHNFEAENPDEIAFRIGDPITVIEKDEKFLDGWWQGRNTKGDIGLFPMNYTSYERPLDMDTAPHTPQPMRKDLYADDTDLETQIDHAITQIKVLPSPDMFPQTQSSRSTPTTSSSTKKASLRKKKKKSRAGSLTKSSSASHLPTQTSIFMVGRSSPAEWNVQQVGEWLTMVGLDSVVPNFTSQEISGDILMDLTIDALKELDINTYGKRYKIMTAISALKDEVSRQEGGGGSIHSLSDEDSKSSALEEPVANTANAKSTAVNETYPAKPSASTPSFAKFNGDINRLPANKLAPGGQSISIPTALNDYTFQQQGPPRRAPAPPSITQSPEPSISADSQQSRDVRFGGGSSKGFLSDDPVSEYSTTRLSPSNRPLSPQSTGTAPSVTRSNTFNTISSKQSISTVGSNGTNFSGDRSTMPSFGKHTVIPRPNPTNHSMSDLWSESVDKGSSVLERTPSDGLNGMRNKYESNKFGQAPNGLRGPESQIMHRPSVDAPSGQRFPLPEPGQLPEKEGWLHKQSDKYKTWNRRWFVLKGPNLFYFKSPRDVRMKGIINLRGYKISIDEDINPGKYCFKAKHERERTFFFYTDGDVELRQWVKALMKATISRDFSAPVMSSNHVATVSLEAARKMRPRPPSMILYKKNENRNINGSQRDKAMLSPPLMEEEENFSPADSKMSLRQKSSNQTRESGITVHHNIMHHHDSEIPSLPSNGGQSWYEEQSLPKQSLFDINNDDEDLIDPHHDRAPSMMPSSFSRSSWAPTDYVSWINTHLPPGKQVIDLSNAFRNGDTLIQLLQQLSGKEVRRPQPQKGGSVSMAMLDNIVAAFKFMGREGVVVDGRYTIKDVFGGNEVKIMEMLDAIRAWSDEMGYEQTNSLRIQQPDSGRKSPRVGTGGTFGGEDDKVKESLRMISSEDEGGL</sequence>
<evidence type="ECO:0000259" key="7">
    <source>
        <dbReference type="PROSITE" id="PS50021"/>
    </source>
</evidence>
<dbReference type="Gene3D" id="1.10.150.50">
    <property type="entry name" value="Transcription Factor, Ets-1"/>
    <property type="match status" value="1"/>
</dbReference>
<feature type="compositionally biased region" description="Polar residues" evidence="4">
    <location>
        <begin position="329"/>
        <end position="343"/>
    </location>
</feature>
<dbReference type="PANTHER" id="PTHR12752:SF9">
    <property type="entry name" value="KRAMER, ISOFORM I"/>
    <property type="match status" value="1"/>
</dbReference>
<dbReference type="AlphaFoldDB" id="A0AAD5E380"/>
<dbReference type="SMART" id="SM00326">
    <property type="entry name" value="SH3"/>
    <property type="match status" value="1"/>
</dbReference>
<feature type="domain" description="Calponin-homology (CH)" evidence="7">
    <location>
        <begin position="760"/>
        <end position="867"/>
    </location>
</feature>
<feature type="region of interest" description="Disordered" evidence="4">
    <location>
        <begin position="97"/>
        <end position="145"/>
    </location>
</feature>
<dbReference type="Gene3D" id="2.30.29.30">
    <property type="entry name" value="Pleckstrin-homology domain (PH domain)/Phosphotyrosine-binding domain (PTB)"/>
    <property type="match status" value="1"/>
</dbReference>
<dbReference type="InterPro" id="IPR001849">
    <property type="entry name" value="PH_domain"/>
</dbReference>
<dbReference type="PANTHER" id="PTHR12752">
    <property type="entry name" value="PHOSPHOINOSITOL 3-PHOSPHATE-BINDING PROTEIN"/>
    <property type="match status" value="1"/>
</dbReference>
<feature type="compositionally biased region" description="Polar residues" evidence="4">
    <location>
        <begin position="366"/>
        <end position="423"/>
    </location>
</feature>